<dbReference type="Proteomes" id="UP000290378">
    <property type="component" value="Unassembled WGS sequence"/>
</dbReference>
<protein>
    <submittedName>
        <fullName evidence="1">Uncharacterized protein</fullName>
    </submittedName>
</protein>
<dbReference type="AlphaFoldDB" id="A0A6M8NHH1"/>
<keyword evidence="2" id="KW-1185">Reference proteome</keyword>
<accession>A0A6M8NHH1</accession>
<proteinExistence type="predicted"/>
<gene>
    <name evidence="1" type="ORF">CP963_06485</name>
</gene>
<sequence>MWKHKIIFNLKIYIKNIFLSFRKILNFKYGKIAECQKIDVYKYYENVYYSFHLYFGHFL</sequence>
<dbReference type="EMBL" id="NXII01000006">
    <property type="protein sequence ID" value="RXI41742.1"/>
    <property type="molecule type" value="Genomic_DNA"/>
</dbReference>
<evidence type="ECO:0000313" key="2">
    <source>
        <dbReference type="Proteomes" id="UP000290378"/>
    </source>
</evidence>
<evidence type="ECO:0000313" key="1">
    <source>
        <dbReference type="EMBL" id="RXI41742.1"/>
    </source>
</evidence>
<reference evidence="1 2" key="1">
    <citation type="submission" date="2017-09" db="EMBL/GenBank/DDBJ databases">
        <title>Genomics of the genus Arcobacter.</title>
        <authorList>
            <person name="Perez-Cataluna A."/>
            <person name="Figueras M.J."/>
            <person name="Salas-Masso N."/>
        </authorList>
    </citation>
    <scope>NUCLEOTIDE SEQUENCE [LARGE SCALE GENOMIC DNA]</scope>
    <source>
        <strain evidence="1 2">CECT 7834</strain>
    </source>
</reference>
<organism evidence="1 2">
    <name type="scientific">Arcobacter cloacae</name>
    <dbReference type="NCBI Taxonomy" id="1054034"/>
    <lineage>
        <taxon>Bacteria</taxon>
        <taxon>Pseudomonadati</taxon>
        <taxon>Campylobacterota</taxon>
        <taxon>Epsilonproteobacteria</taxon>
        <taxon>Campylobacterales</taxon>
        <taxon>Arcobacteraceae</taxon>
        <taxon>Arcobacter</taxon>
    </lineage>
</organism>
<comment type="caution">
    <text evidence="1">The sequence shown here is derived from an EMBL/GenBank/DDBJ whole genome shotgun (WGS) entry which is preliminary data.</text>
</comment>
<name>A0A6M8NHH1_9BACT</name>